<evidence type="ECO:0000313" key="9">
    <source>
        <dbReference type="EMBL" id="SFP12139.1"/>
    </source>
</evidence>
<dbReference type="GO" id="GO:0015288">
    <property type="term" value="F:porin activity"/>
    <property type="evidence" value="ECO:0007669"/>
    <property type="project" value="TreeGrafter"/>
</dbReference>
<dbReference type="RefSeq" id="WP_218159135.1">
    <property type="nucleotide sequence ID" value="NZ_FOXH01000001.1"/>
</dbReference>
<dbReference type="STRING" id="1079859.SAMN04515674_101416"/>
<evidence type="ECO:0000256" key="4">
    <source>
        <dbReference type="ARBA" id="ARBA00022452"/>
    </source>
</evidence>
<accession>A0A1I5MRI1</accession>
<dbReference type="InterPro" id="IPR051906">
    <property type="entry name" value="TolC-like"/>
</dbReference>
<keyword evidence="8" id="KW-0732">Signal</keyword>
<keyword evidence="5" id="KW-0812">Transmembrane</keyword>
<keyword evidence="6" id="KW-0472">Membrane</keyword>
<dbReference type="PANTHER" id="PTHR30026:SF20">
    <property type="entry name" value="OUTER MEMBRANE PROTEIN TOLC"/>
    <property type="match status" value="1"/>
</dbReference>
<gene>
    <name evidence="9" type="ORF">SAMN04515674_101416</name>
</gene>
<dbReference type="GO" id="GO:1990281">
    <property type="term" value="C:efflux pump complex"/>
    <property type="evidence" value="ECO:0007669"/>
    <property type="project" value="TreeGrafter"/>
</dbReference>
<keyword evidence="4" id="KW-1134">Transmembrane beta strand</keyword>
<dbReference type="SUPFAM" id="SSF56954">
    <property type="entry name" value="Outer membrane efflux proteins (OEP)"/>
    <property type="match status" value="1"/>
</dbReference>
<dbReference type="Proteomes" id="UP000199306">
    <property type="component" value="Unassembled WGS sequence"/>
</dbReference>
<proteinExistence type="inferred from homology"/>
<keyword evidence="7" id="KW-0998">Cell outer membrane</keyword>
<evidence type="ECO:0000256" key="1">
    <source>
        <dbReference type="ARBA" id="ARBA00004442"/>
    </source>
</evidence>
<dbReference type="EMBL" id="FOXH01000001">
    <property type="protein sequence ID" value="SFP12139.1"/>
    <property type="molecule type" value="Genomic_DNA"/>
</dbReference>
<organism evidence="9 10">
    <name type="scientific">Pseudarcicella hirudinis</name>
    <dbReference type="NCBI Taxonomy" id="1079859"/>
    <lineage>
        <taxon>Bacteria</taxon>
        <taxon>Pseudomonadati</taxon>
        <taxon>Bacteroidota</taxon>
        <taxon>Cytophagia</taxon>
        <taxon>Cytophagales</taxon>
        <taxon>Flectobacillaceae</taxon>
        <taxon>Pseudarcicella</taxon>
    </lineage>
</organism>
<dbReference type="AlphaFoldDB" id="A0A1I5MRI1"/>
<dbReference type="GO" id="GO:0015562">
    <property type="term" value="F:efflux transmembrane transporter activity"/>
    <property type="evidence" value="ECO:0007669"/>
    <property type="project" value="InterPro"/>
</dbReference>
<reference evidence="9 10" key="1">
    <citation type="submission" date="2016-10" db="EMBL/GenBank/DDBJ databases">
        <authorList>
            <person name="de Groot N.N."/>
        </authorList>
    </citation>
    <scope>NUCLEOTIDE SEQUENCE [LARGE SCALE GENOMIC DNA]</scope>
    <source>
        <strain evidence="10">E92,LMG 26720,CCM 7988</strain>
    </source>
</reference>
<evidence type="ECO:0000256" key="5">
    <source>
        <dbReference type="ARBA" id="ARBA00022692"/>
    </source>
</evidence>
<dbReference type="Gene3D" id="1.20.1600.10">
    <property type="entry name" value="Outer membrane efflux proteins (OEP)"/>
    <property type="match status" value="1"/>
</dbReference>
<dbReference type="GO" id="GO:0009279">
    <property type="term" value="C:cell outer membrane"/>
    <property type="evidence" value="ECO:0007669"/>
    <property type="project" value="UniProtKB-SubCell"/>
</dbReference>
<comment type="similarity">
    <text evidence="2">Belongs to the outer membrane factor (OMF) (TC 1.B.17) family.</text>
</comment>
<dbReference type="Pfam" id="PF02321">
    <property type="entry name" value="OEP"/>
    <property type="match status" value="1"/>
</dbReference>
<evidence type="ECO:0000256" key="8">
    <source>
        <dbReference type="SAM" id="SignalP"/>
    </source>
</evidence>
<keyword evidence="10" id="KW-1185">Reference proteome</keyword>
<evidence type="ECO:0000256" key="3">
    <source>
        <dbReference type="ARBA" id="ARBA00022448"/>
    </source>
</evidence>
<evidence type="ECO:0000313" key="10">
    <source>
        <dbReference type="Proteomes" id="UP000199306"/>
    </source>
</evidence>
<dbReference type="InterPro" id="IPR003423">
    <property type="entry name" value="OMP_efflux"/>
</dbReference>
<comment type="subcellular location">
    <subcellularLocation>
        <location evidence="1">Cell outer membrane</location>
    </subcellularLocation>
</comment>
<evidence type="ECO:0000256" key="2">
    <source>
        <dbReference type="ARBA" id="ARBA00007613"/>
    </source>
</evidence>
<name>A0A1I5MRI1_9BACT</name>
<sequence>MIKLFRNVSCCICLALAGMAANAQSGQFTLQECYAFARENYPLIRKLNLISKSSAYSLENASKLYLPQLNVTAQASYQSQTISFPDIFQGAPGISLPNISKDQYKIQAEITQAIYDGGNVNNQIASVKASEAIQQQNIEVALYAVNERINQIYFSVLLMDEQLKQNDIRKSNLQNSIDKIAGALRYGTAFRSNLDELKAEVINADMSETEFRSNRSAYLQMLGALIGKTTTDSTKLMMPSSGIVNTDINRPELKLYGLQKELYKVEEKKLRTEYTPKLNAFFQGAYGRPTLNIINNQFGPWYIVGARMNWNLGSLYTLKNNRQNLEISRQSIDIDQETFLLNTNLTIRQEQGDISKYQTLIRQDQKVIELRASVKKASEAQLENGVITTHDFINQLNAENLARQTLILHSIQLLQAQYKLSHTTGNP</sequence>
<dbReference type="PANTHER" id="PTHR30026">
    <property type="entry name" value="OUTER MEMBRANE PROTEIN TOLC"/>
    <property type="match status" value="1"/>
</dbReference>
<evidence type="ECO:0000256" key="6">
    <source>
        <dbReference type="ARBA" id="ARBA00023136"/>
    </source>
</evidence>
<keyword evidence="3" id="KW-0813">Transport</keyword>
<feature type="signal peptide" evidence="8">
    <location>
        <begin position="1"/>
        <end position="23"/>
    </location>
</feature>
<feature type="chain" id="PRO_5011442094" evidence="8">
    <location>
        <begin position="24"/>
        <end position="427"/>
    </location>
</feature>
<evidence type="ECO:0000256" key="7">
    <source>
        <dbReference type="ARBA" id="ARBA00023237"/>
    </source>
</evidence>
<protein>
    <submittedName>
        <fullName evidence="9">Outer membrane protein TolC</fullName>
    </submittedName>
</protein>